<protein>
    <recommendedName>
        <fullName evidence="4">DUF2516 family protein</fullName>
    </recommendedName>
</protein>
<dbReference type="InterPro" id="IPR019662">
    <property type="entry name" value="DUF2516"/>
</dbReference>
<organism evidence="2 3">
    <name type="scientific">Micrococcus endophyticus</name>
    <dbReference type="NCBI Taxonomy" id="455343"/>
    <lineage>
        <taxon>Bacteria</taxon>
        <taxon>Bacillati</taxon>
        <taxon>Actinomycetota</taxon>
        <taxon>Actinomycetes</taxon>
        <taxon>Micrococcales</taxon>
        <taxon>Micrococcaceae</taxon>
        <taxon>Micrococcus</taxon>
    </lineage>
</organism>
<dbReference type="RefSeq" id="WP_246416914.1">
    <property type="nucleotide sequence ID" value="NZ_BAABAG010000013.1"/>
</dbReference>
<evidence type="ECO:0000313" key="2">
    <source>
        <dbReference type="EMBL" id="MBB5849001.1"/>
    </source>
</evidence>
<evidence type="ECO:0000313" key="3">
    <source>
        <dbReference type="Proteomes" id="UP000567246"/>
    </source>
</evidence>
<comment type="caution">
    <text evidence="2">The sequence shown here is derived from an EMBL/GenBank/DDBJ whole genome shotgun (WGS) entry which is preliminary data.</text>
</comment>
<feature type="transmembrane region" description="Helical" evidence="1">
    <location>
        <begin position="52"/>
        <end position="69"/>
    </location>
</feature>
<keyword evidence="1" id="KW-0812">Transmembrane</keyword>
<keyword evidence="3" id="KW-1185">Reference proteome</keyword>
<name>A0A7W9N1A7_9MICC</name>
<evidence type="ECO:0000256" key="1">
    <source>
        <dbReference type="SAM" id="Phobius"/>
    </source>
</evidence>
<keyword evidence="1" id="KW-0472">Membrane</keyword>
<gene>
    <name evidence="2" type="ORF">HDA33_001565</name>
</gene>
<sequence>MSAPMHLALTFDDWLFRILAIVGLVLEVWAFLDALRRSPGDFARIGGRDKSFWMILTGVAAAVGVLGVLSGGGMGMFGLLAACVACVYLAGPRQEMGPATRR</sequence>
<dbReference type="EMBL" id="JACHMW010000001">
    <property type="protein sequence ID" value="MBB5849001.1"/>
    <property type="molecule type" value="Genomic_DNA"/>
</dbReference>
<dbReference type="Pfam" id="PF10724">
    <property type="entry name" value="DUF2516"/>
    <property type="match status" value="1"/>
</dbReference>
<proteinExistence type="predicted"/>
<feature type="transmembrane region" description="Helical" evidence="1">
    <location>
        <begin position="75"/>
        <end position="92"/>
    </location>
</feature>
<dbReference type="Proteomes" id="UP000567246">
    <property type="component" value="Unassembled WGS sequence"/>
</dbReference>
<reference evidence="2 3" key="1">
    <citation type="submission" date="2020-08" db="EMBL/GenBank/DDBJ databases">
        <title>Sequencing the genomes of 1000 actinobacteria strains.</title>
        <authorList>
            <person name="Klenk H.-P."/>
        </authorList>
    </citation>
    <scope>NUCLEOTIDE SEQUENCE [LARGE SCALE GENOMIC DNA]</scope>
    <source>
        <strain evidence="2 3">DSM 17945</strain>
    </source>
</reference>
<feature type="transmembrane region" description="Helical" evidence="1">
    <location>
        <begin position="14"/>
        <end position="32"/>
    </location>
</feature>
<accession>A0A7W9N1A7</accession>
<evidence type="ECO:0008006" key="4">
    <source>
        <dbReference type="Google" id="ProtNLM"/>
    </source>
</evidence>
<keyword evidence="1" id="KW-1133">Transmembrane helix</keyword>
<dbReference type="AlphaFoldDB" id="A0A7W9N1A7"/>